<dbReference type="RefSeq" id="WP_074963156.1">
    <property type="nucleotide sequence ID" value="NZ_FOKQ01000047.1"/>
</dbReference>
<protein>
    <submittedName>
        <fullName evidence="2">RNA polymerase sigma factor, sigma-70 family</fullName>
    </submittedName>
</protein>
<sequence>MNTKTIQIYDTITGKIVETNVSEEVYREYMRAEWREEKNAASFFEHEIQFSQLVGGNDGAFENFREFVVAGDPTADRAIMIADIEAMLKAIKQLDEEDKKLIKMLFYDNLTERECAEHYGINQKNINKKKRRILSKLYKLINY</sequence>
<evidence type="ECO:0000313" key="2">
    <source>
        <dbReference type="EMBL" id="SFD20616.1"/>
    </source>
</evidence>
<dbReference type="InterPro" id="IPR036388">
    <property type="entry name" value="WH-like_DNA-bd_sf"/>
</dbReference>
<dbReference type="Pfam" id="PF04545">
    <property type="entry name" value="Sigma70_r4"/>
    <property type="match status" value="1"/>
</dbReference>
<organism evidence="2 3">
    <name type="scientific">Ruminococcus albus</name>
    <dbReference type="NCBI Taxonomy" id="1264"/>
    <lineage>
        <taxon>Bacteria</taxon>
        <taxon>Bacillati</taxon>
        <taxon>Bacillota</taxon>
        <taxon>Clostridia</taxon>
        <taxon>Eubacteriales</taxon>
        <taxon>Oscillospiraceae</taxon>
        <taxon>Ruminococcus</taxon>
    </lineage>
</organism>
<dbReference type="SUPFAM" id="SSF88659">
    <property type="entry name" value="Sigma3 and sigma4 domains of RNA polymerase sigma factors"/>
    <property type="match status" value="1"/>
</dbReference>
<dbReference type="Gene3D" id="1.10.10.10">
    <property type="entry name" value="Winged helix-like DNA-binding domain superfamily/Winged helix DNA-binding domain"/>
    <property type="match status" value="1"/>
</dbReference>
<feature type="domain" description="RNA polymerase sigma-70 region 4" evidence="1">
    <location>
        <begin position="90"/>
        <end position="139"/>
    </location>
</feature>
<dbReference type="EMBL" id="FOKQ01000047">
    <property type="protein sequence ID" value="SFD20616.1"/>
    <property type="molecule type" value="Genomic_DNA"/>
</dbReference>
<name>A0A1I1QEU5_RUMAL</name>
<evidence type="ECO:0000259" key="1">
    <source>
        <dbReference type="Pfam" id="PF04545"/>
    </source>
</evidence>
<dbReference type="GO" id="GO:0003700">
    <property type="term" value="F:DNA-binding transcription factor activity"/>
    <property type="evidence" value="ECO:0007669"/>
    <property type="project" value="InterPro"/>
</dbReference>
<dbReference type="GO" id="GO:0006352">
    <property type="term" value="P:DNA-templated transcription initiation"/>
    <property type="evidence" value="ECO:0007669"/>
    <property type="project" value="InterPro"/>
</dbReference>
<accession>A0A1I1QEU5</accession>
<dbReference type="InterPro" id="IPR007630">
    <property type="entry name" value="RNA_pol_sigma70_r4"/>
</dbReference>
<dbReference type="InterPro" id="IPR013324">
    <property type="entry name" value="RNA_pol_sigma_r3/r4-like"/>
</dbReference>
<reference evidence="2 3" key="1">
    <citation type="submission" date="2016-10" db="EMBL/GenBank/DDBJ databases">
        <authorList>
            <person name="de Groot N.N."/>
        </authorList>
    </citation>
    <scope>NUCLEOTIDE SEQUENCE [LARGE SCALE GENOMIC DNA]</scope>
    <source>
        <strain evidence="2 3">AR67</strain>
    </source>
</reference>
<dbReference type="Proteomes" id="UP000182192">
    <property type="component" value="Unassembled WGS sequence"/>
</dbReference>
<gene>
    <name evidence="2" type="ORF">SAMN02910406_03380</name>
</gene>
<proteinExistence type="predicted"/>
<evidence type="ECO:0000313" key="3">
    <source>
        <dbReference type="Proteomes" id="UP000182192"/>
    </source>
</evidence>
<dbReference type="AlphaFoldDB" id="A0A1I1QEU5"/>
<dbReference type="OrthoDB" id="1823328at2"/>